<evidence type="ECO:0000256" key="5">
    <source>
        <dbReference type="ARBA" id="ARBA00022771"/>
    </source>
</evidence>
<evidence type="ECO:0000256" key="9">
    <source>
        <dbReference type="ARBA" id="ARBA00023163"/>
    </source>
</evidence>
<dbReference type="FunFam" id="3.30.160.60:FF:002090">
    <property type="entry name" value="Zinc finger protein 473"/>
    <property type="match status" value="1"/>
</dbReference>
<dbReference type="PANTHER" id="PTHR24394:SF48">
    <property type="entry name" value="ZINC FINGER PROTEIN 771"/>
    <property type="match status" value="1"/>
</dbReference>
<dbReference type="GO" id="GO:0031981">
    <property type="term" value="C:nuclear lumen"/>
    <property type="evidence" value="ECO:0007669"/>
    <property type="project" value="UniProtKB-ARBA"/>
</dbReference>
<keyword evidence="15" id="KW-1185">Reference proteome</keyword>
<dbReference type="GO" id="GO:0008270">
    <property type="term" value="F:zinc ion binding"/>
    <property type="evidence" value="ECO:0007669"/>
    <property type="project" value="UniProtKB-KW"/>
</dbReference>
<proteinExistence type="inferred from homology"/>
<keyword evidence="10" id="KW-0539">Nucleus</keyword>
<keyword evidence="4" id="KW-0677">Repeat</keyword>
<dbReference type="InterPro" id="IPR013087">
    <property type="entry name" value="Znf_C2H2_type"/>
</dbReference>
<comment type="similarity">
    <text evidence="2">Belongs to the krueppel C2H2-type zinc-finger protein family.</text>
</comment>
<evidence type="ECO:0000313" key="15">
    <source>
        <dbReference type="Proteomes" id="UP001378592"/>
    </source>
</evidence>
<feature type="domain" description="C2H2-type" evidence="13">
    <location>
        <begin position="164"/>
        <end position="191"/>
    </location>
</feature>
<dbReference type="AlphaFoldDB" id="A0AAN9VM34"/>
<dbReference type="Pfam" id="PF13912">
    <property type="entry name" value="zf-C2H2_6"/>
    <property type="match status" value="1"/>
</dbReference>
<dbReference type="GO" id="GO:0000981">
    <property type="term" value="F:DNA-binding transcription factor activity, RNA polymerase II-specific"/>
    <property type="evidence" value="ECO:0007669"/>
    <property type="project" value="TreeGrafter"/>
</dbReference>
<dbReference type="Pfam" id="PF00096">
    <property type="entry name" value="zf-C2H2"/>
    <property type="match status" value="3"/>
</dbReference>
<evidence type="ECO:0000256" key="8">
    <source>
        <dbReference type="ARBA" id="ARBA00023125"/>
    </source>
</evidence>
<reference evidence="14 15" key="1">
    <citation type="submission" date="2024-03" db="EMBL/GenBank/DDBJ databases">
        <title>The genome assembly and annotation of the cricket Gryllus longicercus Weissman &amp; Gray.</title>
        <authorList>
            <person name="Szrajer S."/>
            <person name="Gray D."/>
            <person name="Ylla G."/>
        </authorList>
    </citation>
    <scope>NUCLEOTIDE SEQUENCE [LARGE SCALE GENOMIC DNA]</scope>
    <source>
        <strain evidence="14">DAG 2021-001</strain>
        <tissue evidence="14">Whole body minus gut</tissue>
    </source>
</reference>
<feature type="domain" description="C2H2-type" evidence="13">
    <location>
        <begin position="192"/>
        <end position="219"/>
    </location>
</feature>
<evidence type="ECO:0000256" key="3">
    <source>
        <dbReference type="ARBA" id="ARBA00022723"/>
    </source>
</evidence>
<evidence type="ECO:0000256" key="1">
    <source>
        <dbReference type="ARBA" id="ARBA00004123"/>
    </source>
</evidence>
<feature type="region of interest" description="Disordered" evidence="12">
    <location>
        <begin position="478"/>
        <end position="497"/>
    </location>
</feature>
<protein>
    <recommendedName>
        <fullName evidence="13">C2H2-type domain-containing protein</fullName>
    </recommendedName>
</protein>
<dbReference type="PROSITE" id="PS50157">
    <property type="entry name" value="ZINC_FINGER_C2H2_2"/>
    <property type="match status" value="6"/>
</dbReference>
<dbReference type="FunFam" id="3.30.160.60:FF:001480">
    <property type="entry name" value="Si:cabz01071911.3"/>
    <property type="match status" value="1"/>
</dbReference>
<evidence type="ECO:0000313" key="14">
    <source>
        <dbReference type="EMBL" id="KAK7793803.1"/>
    </source>
</evidence>
<accession>A0AAN9VM34</accession>
<keyword evidence="7" id="KW-0805">Transcription regulation</keyword>
<evidence type="ECO:0000256" key="6">
    <source>
        <dbReference type="ARBA" id="ARBA00022833"/>
    </source>
</evidence>
<dbReference type="PANTHER" id="PTHR24394">
    <property type="entry name" value="ZINC FINGER PROTEIN"/>
    <property type="match status" value="1"/>
</dbReference>
<feature type="domain" description="C2H2-type" evidence="13">
    <location>
        <begin position="108"/>
        <end position="135"/>
    </location>
</feature>
<feature type="domain" description="C2H2-type" evidence="13">
    <location>
        <begin position="220"/>
        <end position="248"/>
    </location>
</feature>
<evidence type="ECO:0000256" key="4">
    <source>
        <dbReference type="ARBA" id="ARBA00022737"/>
    </source>
</evidence>
<dbReference type="EMBL" id="JAZDUA010000360">
    <property type="protein sequence ID" value="KAK7793803.1"/>
    <property type="molecule type" value="Genomic_DNA"/>
</dbReference>
<organism evidence="14 15">
    <name type="scientific">Gryllus longicercus</name>
    <dbReference type="NCBI Taxonomy" id="2509291"/>
    <lineage>
        <taxon>Eukaryota</taxon>
        <taxon>Metazoa</taxon>
        <taxon>Ecdysozoa</taxon>
        <taxon>Arthropoda</taxon>
        <taxon>Hexapoda</taxon>
        <taxon>Insecta</taxon>
        <taxon>Pterygota</taxon>
        <taxon>Neoptera</taxon>
        <taxon>Polyneoptera</taxon>
        <taxon>Orthoptera</taxon>
        <taxon>Ensifera</taxon>
        <taxon>Gryllidea</taxon>
        <taxon>Grylloidea</taxon>
        <taxon>Gryllidae</taxon>
        <taxon>Gryllinae</taxon>
        <taxon>Gryllus</taxon>
    </lineage>
</organism>
<feature type="domain" description="C2H2-type" evidence="13">
    <location>
        <begin position="249"/>
        <end position="272"/>
    </location>
</feature>
<evidence type="ECO:0000256" key="12">
    <source>
        <dbReference type="SAM" id="MobiDB-lite"/>
    </source>
</evidence>
<keyword evidence="3" id="KW-0479">Metal-binding</keyword>
<evidence type="ECO:0000256" key="11">
    <source>
        <dbReference type="PROSITE-ProRule" id="PRU00042"/>
    </source>
</evidence>
<evidence type="ECO:0000259" key="13">
    <source>
        <dbReference type="PROSITE" id="PS50157"/>
    </source>
</evidence>
<evidence type="ECO:0000256" key="7">
    <source>
        <dbReference type="ARBA" id="ARBA00023015"/>
    </source>
</evidence>
<dbReference type="GO" id="GO:0003677">
    <property type="term" value="F:DNA binding"/>
    <property type="evidence" value="ECO:0007669"/>
    <property type="project" value="UniProtKB-KW"/>
</dbReference>
<dbReference type="Gene3D" id="3.30.160.60">
    <property type="entry name" value="Classic Zinc Finger"/>
    <property type="match status" value="5"/>
</dbReference>
<dbReference type="SMART" id="SM00355">
    <property type="entry name" value="ZnF_C2H2"/>
    <property type="match status" value="6"/>
</dbReference>
<dbReference type="FunFam" id="3.30.160.60:FF:000176">
    <property type="entry name" value="zinc finger protein 70"/>
    <property type="match status" value="1"/>
</dbReference>
<feature type="domain" description="C2H2-type" evidence="13">
    <location>
        <begin position="136"/>
        <end position="163"/>
    </location>
</feature>
<sequence length="497" mass="56048">MAGPAYPEEMQGTSFTISQEDVLEQLKCLTSENVFNSSLSPGNLTNEEVENEMGTNATILKSEITVLKKNASCNSSEDTNKQNSPLNSETCKYTIKFKRIGDKTIKIWECGICGREFQHQYTLMRHFPIHTGERKFKCEDCGKAFRQKSTLSQHQVIHSEARPYVCALCKKTFNRASTLKSHHVTHSEQKPHKCPVCGKGFHQKGNLRNHIFIHTEERPYKCNTCGKGFNQMSNLISHKQHTHRNANLYVCSYCHKEFPRKYVLRAHEEYIHGINYKGDIYLDKMRNNAENDLKSSAAEYSPESSIATKNNFTTCEHKPTITDIKCENENKLSILINPVNTQAMLSAKREGRTSIALLKTSFEESVLVKVVDTLDMKQMLVPASANDLKSAGAITTVKSVNMENNRSGITNAIQIKVPIVATIVQKSTADGQALIEVENPHFDQESNCNPKHILQKKDNKYSASLFISQYDLQTTQSPSANSQVSYSADSKYQENVE</sequence>
<comment type="subcellular location">
    <subcellularLocation>
        <location evidence="1">Nucleus</location>
    </subcellularLocation>
</comment>
<name>A0AAN9VM34_9ORTH</name>
<keyword evidence="9" id="KW-0804">Transcription</keyword>
<evidence type="ECO:0000256" key="2">
    <source>
        <dbReference type="ARBA" id="ARBA00006991"/>
    </source>
</evidence>
<dbReference type="Pfam" id="PF12874">
    <property type="entry name" value="zf-met"/>
    <property type="match status" value="1"/>
</dbReference>
<feature type="compositionally biased region" description="Polar residues" evidence="12">
    <location>
        <begin position="478"/>
        <end position="490"/>
    </location>
</feature>
<dbReference type="FunFam" id="3.30.160.60:FF:000012">
    <property type="entry name" value="RB-associated KRAB zinc finger protein-like"/>
    <property type="match status" value="1"/>
</dbReference>
<keyword evidence="8" id="KW-0238">DNA-binding</keyword>
<comment type="caution">
    <text evidence="14">The sequence shown here is derived from an EMBL/GenBank/DDBJ whole genome shotgun (WGS) entry which is preliminary data.</text>
</comment>
<dbReference type="InterPro" id="IPR036236">
    <property type="entry name" value="Znf_C2H2_sf"/>
</dbReference>
<dbReference type="PROSITE" id="PS00028">
    <property type="entry name" value="ZINC_FINGER_C2H2_1"/>
    <property type="match status" value="6"/>
</dbReference>
<keyword evidence="5 11" id="KW-0863">Zinc-finger</keyword>
<keyword evidence="6" id="KW-0862">Zinc</keyword>
<gene>
    <name evidence="14" type="ORF">R5R35_013019</name>
</gene>
<dbReference type="SUPFAM" id="SSF57667">
    <property type="entry name" value="beta-beta-alpha zinc fingers"/>
    <property type="match status" value="4"/>
</dbReference>
<dbReference type="Proteomes" id="UP001378592">
    <property type="component" value="Unassembled WGS sequence"/>
</dbReference>
<evidence type="ECO:0000256" key="10">
    <source>
        <dbReference type="ARBA" id="ARBA00023242"/>
    </source>
</evidence>